<dbReference type="Proteomes" id="UP000028582">
    <property type="component" value="Unassembled WGS sequence"/>
</dbReference>
<dbReference type="EMBL" id="ANJA01001177">
    <property type="protein sequence ID" value="ETO78814.1"/>
    <property type="molecule type" value="Genomic_DNA"/>
</dbReference>
<comment type="caution">
    <text evidence="2">The sequence shown here is derived from an EMBL/GenBank/DDBJ whole genome shotgun (WGS) entry which is preliminary data.</text>
</comment>
<feature type="region of interest" description="Disordered" evidence="1">
    <location>
        <begin position="1"/>
        <end position="66"/>
    </location>
</feature>
<evidence type="ECO:0000313" key="2">
    <source>
        <dbReference type="EMBL" id="ETO78814.1"/>
    </source>
</evidence>
<evidence type="ECO:0000313" key="3">
    <source>
        <dbReference type="Proteomes" id="UP000028582"/>
    </source>
</evidence>
<reference evidence="2 3" key="1">
    <citation type="submission" date="2013-11" db="EMBL/GenBank/DDBJ databases">
        <title>The Genome Sequence of Phytophthora parasitica P1976.</title>
        <authorList>
            <consortium name="The Broad Institute Genomics Platform"/>
            <person name="Russ C."/>
            <person name="Tyler B."/>
            <person name="Panabieres F."/>
            <person name="Shan W."/>
            <person name="Tripathy S."/>
            <person name="Grunwald N."/>
            <person name="Machado M."/>
            <person name="Johnson C.S."/>
            <person name="Walker B."/>
            <person name="Young S."/>
            <person name="Zeng Q."/>
            <person name="Gargeya S."/>
            <person name="Fitzgerald M."/>
            <person name="Haas B."/>
            <person name="Abouelleil A."/>
            <person name="Allen A.W."/>
            <person name="Alvarado L."/>
            <person name="Arachchi H.M."/>
            <person name="Berlin A.M."/>
            <person name="Chapman S.B."/>
            <person name="Gainer-Dewar J."/>
            <person name="Goldberg J."/>
            <person name="Griggs A."/>
            <person name="Gujja S."/>
            <person name="Hansen M."/>
            <person name="Howarth C."/>
            <person name="Imamovic A."/>
            <person name="Ireland A."/>
            <person name="Larimer J."/>
            <person name="McCowan C."/>
            <person name="Murphy C."/>
            <person name="Pearson M."/>
            <person name="Poon T.W."/>
            <person name="Priest M."/>
            <person name="Roberts A."/>
            <person name="Saif S."/>
            <person name="Shea T."/>
            <person name="Sisk P."/>
            <person name="Sykes S."/>
            <person name="Wortman J."/>
            <person name="Nusbaum C."/>
            <person name="Birren B."/>
        </authorList>
    </citation>
    <scope>NUCLEOTIDE SEQUENCE [LARGE SCALE GENOMIC DNA]</scope>
    <source>
        <strain evidence="2 3">P1976</strain>
    </source>
</reference>
<feature type="non-terminal residue" evidence="2">
    <location>
        <position position="1"/>
    </location>
</feature>
<sequence>QPGLEEEGNATYKLERPEQQQEGQNECTLGRKKNVKPPSDRPSSSKKKGRRKVQRARTAEHRERRENKEFTISVFNLHAEVGDKWTHSKSCCTGAWKERDKSFKNFSDLCSKAR</sequence>
<protein>
    <submittedName>
        <fullName evidence="2">Uncharacterized protein</fullName>
    </submittedName>
</protein>
<proteinExistence type="predicted"/>
<organism evidence="2 3">
    <name type="scientific">Phytophthora nicotianae P1976</name>
    <dbReference type="NCBI Taxonomy" id="1317066"/>
    <lineage>
        <taxon>Eukaryota</taxon>
        <taxon>Sar</taxon>
        <taxon>Stramenopiles</taxon>
        <taxon>Oomycota</taxon>
        <taxon>Peronosporomycetes</taxon>
        <taxon>Peronosporales</taxon>
        <taxon>Peronosporaceae</taxon>
        <taxon>Phytophthora</taxon>
    </lineage>
</organism>
<feature type="compositionally biased region" description="Basic and acidic residues" evidence="1">
    <location>
        <begin position="57"/>
        <end position="66"/>
    </location>
</feature>
<dbReference type="AlphaFoldDB" id="A0A081AIV3"/>
<feature type="compositionally biased region" description="Basic residues" evidence="1">
    <location>
        <begin position="44"/>
        <end position="55"/>
    </location>
</feature>
<gene>
    <name evidence="2" type="ORF">F444_06348</name>
</gene>
<name>A0A081AIV3_PHYNI</name>
<evidence type="ECO:0000256" key="1">
    <source>
        <dbReference type="SAM" id="MobiDB-lite"/>
    </source>
</evidence>
<accession>A0A081AIV3</accession>